<evidence type="ECO:0000313" key="5">
    <source>
        <dbReference type="Proteomes" id="UP000838412"/>
    </source>
</evidence>
<dbReference type="PROSITE" id="PS50041">
    <property type="entry name" value="C_TYPE_LECTIN_2"/>
    <property type="match status" value="1"/>
</dbReference>
<dbReference type="PANTHER" id="PTHR22801">
    <property type="entry name" value="LITHOSTATHINE"/>
    <property type="match status" value="1"/>
</dbReference>
<dbReference type="EMBL" id="OV696688">
    <property type="protein sequence ID" value="CAH1256999.1"/>
    <property type="molecule type" value="Genomic_DNA"/>
</dbReference>
<accession>A0A8K0EQ54</accession>
<dbReference type="PANTHER" id="PTHR22801:SF63">
    <property type="entry name" value="C-TYPE LECTIN DOMAIN-CONTAINING PROTEIN"/>
    <property type="match status" value="1"/>
</dbReference>
<dbReference type="InterPro" id="IPR050801">
    <property type="entry name" value="Ca-Dep_Lectins_ImmuneDev"/>
</dbReference>
<organism evidence="4 5">
    <name type="scientific">Branchiostoma lanceolatum</name>
    <name type="common">Common lancelet</name>
    <name type="synonym">Amphioxus lanceolatum</name>
    <dbReference type="NCBI Taxonomy" id="7740"/>
    <lineage>
        <taxon>Eukaryota</taxon>
        <taxon>Metazoa</taxon>
        <taxon>Chordata</taxon>
        <taxon>Cephalochordata</taxon>
        <taxon>Leptocardii</taxon>
        <taxon>Amphioxiformes</taxon>
        <taxon>Branchiostomatidae</taxon>
        <taxon>Branchiostoma</taxon>
    </lineage>
</organism>
<feature type="signal peptide" evidence="2">
    <location>
        <begin position="1"/>
        <end position="23"/>
    </location>
</feature>
<sequence length="330" mass="37603">MMFTMPFVVVLVIFLRIIQASKACPGGYVLHSPNCYRVIKTSVDFFEAQAACVRDGGTLANPGSLHEHDVIASLLSDSAMIGINDLDAEGTWVYMDGTMVGNFSRWSPVPNTDSKDCVSMRMDLDFRWTPHHCNPAAEGKAQLPSFVCQIEPYYRYNDNPDDKASYYTFHDSPDNSISYYAPDNKEPYFSYHGLNNNQNDPKPNHCAQNNNLDDNPGYTEPYFRCNDNNSDDQTNNESYHSFDNEQSDDIYHGFNNNTEDNTEPFYTFDDRPNNTNYSIDNATDNSIRNYAHNSIDNPTDNSIRNYGTNHLKYKSKDNNAHNCSEYAEDK</sequence>
<evidence type="ECO:0000256" key="2">
    <source>
        <dbReference type="SAM" id="SignalP"/>
    </source>
</evidence>
<dbReference type="AlphaFoldDB" id="A0A8K0EQ54"/>
<dbReference type="InterPro" id="IPR016187">
    <property type="entry name" value="CTDL_fold"/>
</dbReference>
<evidence type="ECO:0000256" key="1">
    <source>
        <dbReference type="SAM" id="MobiDB-lite"/>
    </source>
</evidence>
<proteinExistence type="predicted"/>
<gene>
    <name evidence="4" type="primary">COLEC11</name>
    <name evidence="4" type="ORF">BLAG_LOCUS15067</name>
</gene>
<dbReference type="CDD" id="cd00037">
    <property type="entry name" value="CLECT"/>
    <property type="match status" value="1"/>
</dbReference>
<keyword evidence="2" id="KW-0732">Signal</keyword>
<feature type="region of interest" description="Disordered" evidence="1">
    <location>
        <begin position="193"/>
        <end position="248"/>
    </location>
</feature>
<dbReference type="OrthoDB" id="6133475at2759"/>
<evidence type="ECO:0000259" key="3">
    <source>
        <dbReference type="PROSITE" id="PS50041"/>
    </source>
</evidence>
<feature type="compositionally biased region" description="Polar residues" evidence="1">
    <location>
        <begin position="193"/>
        <end position="213"/>
    </location>
</feature>
<dbReference type="InterPro" id="IPR016186">
    <property type="entry name" value="C-type_lectin-like/link_sf"/>
</dbReference>
<name>A0A8K0EQ54_BRALA</name>
<keyword evidence="5" id="KW-1185">Reference proteome</keyword>
<feature type="chain" id="PRO_5035426450" evidence="2">
    <location>
        <begin position="24"/>
        <end position="330"/>
    </location>
</feature>
<protein>
    <submittedName>
        <fullName evidence="4">COLEC11 protein</fullName>
    </submittedName>
</protein>
<dbReference type="Pfam" id="PF00059">
    <property type="entry name" value="Lectin_C"/>
    <property type="match status" value="1"/>
</dbReference>
<evidence type="ECO:0000313" key="4">
    <source>
        <dbReference type="EMBL" id="CAH1256999.1"/>
    </source>
</evidence>
<feature type="domain" description="C-type lectin" evidence="3">
    <location>
        <begin position="31"/>
        <end position="134"/>
    </location>
</feature>
<dbReference type="Gene3D" id="3.10.100.10">
    <property type="entry name" value="Mannose-Binding Protein A, subunit A"/>
    <property type="match status" value="1"/>
</dbReference>
<reference evidence="4" key="1">
    <citation type="submission" date="2022-01" db="EMBL/GenBank/DDBJ databases">
        <authorList>
            <person name="Braso-Vives M."/>
        </authorList>
    </citation>
    <scope>NUCLEOTIDE SEQUENCE</scope>
</reference>
<dbReference type="SMART" id="SM00034">
    <property type="entry name" value="CLECT"/>
    <property type="match status" value="1"/>
</dbReference>
<feature type="compositionally biased region" description="Polar residues" evidence="1">
    <location>
        <begin position="226"/>
        <end position="241"/>
    </location>
</feature>
<dbReference type="SUPFAM" id="SSF56436">
    <property type="entry name" value="C-type lectin-like"/>
    <property type="match status" value="1"/>
</dbReference>
<dbReference type="InterPro" id="IPR001304">
    <property type="entry name" value="C-type_lectin-like"/>
</dbReference>
<dbReference type="Proteomes" id="UP000838412">
    <property type="component" value="Chromosome 3"/>
</dbReference>